<dbReference type="Gene3D" id="1.20.1250.20">
    <property type="entry name" value="MFS general substrate transporter like domains"/>
    <property type="match status" value="1"/>
</dbReference>
<sequence>MDQEVDPALAHADAVALMPGDAALKVGDKPASPERPAWGAVAAMMLGVTALLTAEFLPSGLLTPMARDLGVSPGLAGQAVTATSLAGLVGALFTPTLTRRFNRKPVLLSFSILLVISNLLVALAPSITFLLAARIVLGLAIGGFWAMAAATTIRLVPPSLVARALSIVMSGIPAAMIIAVPLGSYLGEVASWRSVFLLATALGAAVFVIQALALPRLAPRGEAGLDTLIDILTRPGIGAGILAATLVFTGHFGYFGYIRPFLESVTGLGAAGVAATLLAFGVANYLGSFASGLMAERKLKLTLIAMPLAISVIGLLLSVFGKDVIPALVLVALWGFAFSGVPVATTTWITRVVPDETESGTGLTVASIFLGITMGAAGGGLVLDLMGAAAVFVAGAIPLVLASLLIASKVRTRAP</sequence>
<dbReference type="PROSITE" id="PS50850">
    <property type="entry name" value="MFS"/>
    <property type="match status" value="1"/>
</dbReference>
<evidence type="ECO:0000259" key="7">
    <source>
        <dbReference type="PROSITE" id="PS50850"/>
    </source>
</evidence>
<keyword evidence="5 6" id="KW-0472">Membrane</keyword>
<evidence type="ECO:0000256" key="1">
    <source>
        <dbReference type="ARBA" id="ARBA00004651"/>
    </source>
</evidence>
<dbReference type="InterPro" id="IPR011701">
    <property type="entry name" value="MFS"/>
</dbReference>
<evidence type="ECO:0000256" key="5">
    <source>
        <dbReference type="ARBA" id="ARBA00023136"/>
    </source>
</evidence>
<evidence type="ECO:0000256" key="4">
    <source>
        <dbReference type="ARBA" id="ARBA00022989"/>
    </source>
</evidence>
<keyword evidence="2" id="KW-1003">Cell membrane</keyword>
<evidence type="ECO:0000256" key="2">
    <source>
        <dbReference type="ARBA" id="ARBA00022475"/>
    </source>
</evidence>
<evidence type="ECO:0000313" key="8">
    <source>
        <dbReference type="EMBL" id="SDE56768.1"/>
    </source>
</evidence>
<feature type="transmembrane region" description="Helical" evidence="6">
    <location>
        <begin position="299"/>
        <end position="321"/>
    </location>
</feature>
<dbReference type="PANTHER" id="PTHR43124:SF5">
    <property type="entry name" value="PURINE RIBONUCLEOSIDE EFFLUX PUMP NEPI"/>
    <property type="match status" value="1"/>
</dbReference>
<organism evidence="8 9">
    <name type="scientific">Bradyrhizobium brasilense</name>
    <dbReference type="NCBI Taxonomy" id="1419277"/>
    <lineage>
        <taxon>Bacteria</taxon>
        <taxon>Pseudomonadati</taxon>
        <taxon>Pseudomonadota</taxon>
        <taxon>Alphaproteobacteria</taxon>
        <taxon>Hyphomicrobiales</taxon>
        <taxon>Nitrobacteraceae</taxon>
        <taxon>Bradyrhizobium</taxon>
    </lineage>
</organism>
<gene>
    <name evidence="8" type="ORF">SAMN05216337_102929</name>
</gene>
<feature type="transmembrane region" description="Helical" evidence="6">
    <location>
        <begin position="361"/>
        <end position="382"/>
    </location>
</feature>
<proteinExistence type="predicted"/>
<feature type="transmembrane region" description="Helical" evidence="6">
    <location>
        <begin position="388"/>
        <end position="407"/>
    </location>
</feature>
<evidence type="ECO:0000313" key="9">
    <source>
        <dbReference type="Proteomes" id="UP000199245"/>
    </source>
</evidence>
<evidence type="ECO:0000256" key="6">
    <source>
        <dbReference type="SAM" id="Phobius"/>
    </source>
</evidence>
<feature type="transmembrane region" description="Helical" evidence="6">
    <location>
        <begin position="160"/>
        <end position="183"/>
    </location>
</feature>
<feature type="transmembrane region" description="Helical" evidence="6">
    <location>
        <begin position="327"/>
        <end position="349"/>
    </location>
</feature>
<keyword evidence="3 6" id="KW-0812">Transmembrane</keyword>
<dbReference type="EMBL" id="FMZW01000029">
    <property type="protein sequence ID" value="SDE56768.1"/>
    <property type="molecule type" value="Genomic_DNA"/>
</dbReference>
<feature type="transmembrane region" description="Helical" evidence="6">
    <location>
        <begin position="74"/>
        <end position="94"/>
    </location>
</feature>
<dbReference type="GO" id="GO:0005886">
    <property type="term" value="C:plasma membrane"/>
    <property type="evidence" value="ECO:0007669"/>
    <property type="project" value="UniProtKB-SubCell"/>
</dbReference>
<dbReference type="InterPro" id="IPR020846">
    <property type="entry name" value="MFS_dom"/>
</dbReference>
<reference evidence="8 9" key="1">
    <citation type="submission" date="2016-10" db="EMBL/GenBank/DDBJ databases">
        <authorList>
            <person name="de Groot N.N."/>
        </authorList>
    </citation>
    <scope>NUCLEOTIDE SEQUENCE [LARGE SCALE GENOMIC DNA]</scope>
    <source>
        <strain evidence="8 9">R5</strain>
    </source>
</reference>
<dbReference type="InterPro" id="IPR036259">
    <property type="entry name" value="MFS_trans_sf"/>
</dbReference>
<dbReference type="GO" id="GO:0022857">
    <property type="term" value="F:transmembrane transporter activity"/>
    <property type="evidence" value="ECO:0007669"/>
    <property type="project" value="InterPro"/>
</dbReference>
<protein>
    <submittedName>
        <fullName evidence="8">Predicted arabinose efflux permease, MFS family</fullName>
    </submittedName>
</protein>
<dbReference type="InterPro" id="IPR050189">
    <property type="entry name" value="MFS_Efflux_Transporters"/>
</dbReference>
<keyword evidence="4 6" id="KW-1133">Transmembrane helix</keyword>
<accession>A0A1G7DZ59</accession>
<feature type="transmembrane region" description="Helical" evidence="6">
    <location>
        <begin position="106"/>
        <end position="123"/>
    </location>
</feature>
<dbReference type="RefSeq" id="WP_210189626.1">
    <property type="nucleotide sequence ID" value="NZ_FMZW01000029.1"/>
</dbReference>
<dbReference type="SUPFAM" id="SSF103473">
    <property type="entry name" value="MFS general substrate transporter"/>
    <property type="match status" value="1"/>
</dbReference>
<feature type="domain" description="Major facilitator superfamily (MFS) profile" evidence="7">
    <location>
        <begin position="39"/>
        <end position="413"/>
    </location>
</feature>
<comment type="subcellular location">
    <subcellularLocation>
        <location evidence="1">Cell membrane</location>
        <topology evidence="1">Multi-pass membrane protein</topology>
    </subcellularLocation>
</comment>
<dbReference type="AlphaFoldDB" id="A0A1G7DZ59"/>
<feature type="transmembrane region" description="Helical" evidence="6">
    <location>
        <begin position="264"/>
        <end position="287"/>
    </location>
</feature>
<dbReference type="Pfam" id="PF07690">
    <property type="entry name" value="MFS_1"/>
    <property type="match status" value="1"/>
</dbReference>
<dbReference type="CDD" id="cd17324">
    <property type="entry name" value="MFS_NepI_like"/>
    <property type="match status" value="1"/>
</dbReference>
<name>A0A1G7DZ59_9BRAD</name>
<dbReference type="PANTHER" id="PTHR43124">
    <property type="entry name" value="PURINE EFFLUX PUMP PBUE"/>
    <property type="match status" value="1"/>
</dbReference>
<feature type="transmembrane region" description="Helical" evidence="6">
    <location>
        <begin position="129"/>
        <end position="148"/>
    </location>
</feature>
<feature type="transmembrane region" description="Helical" evidence="6">
    <location>
        <begin position="236"/>
        <end position="258"/>
    </location>
</feature>
<dbReference type="Proteomes" id="UP000199245">
    <property type="component" value="Unassembled WGS sequence"/>
</dbReference>
<evidence type="ECO:0000256" key="3">
    <source>
        <dbReference type="ARBA" id="ARBA00022692"/>
    </source>
</evidence>
<feature type="transmembrane region" description="Helical" evidence="6">
    <location>
        <begin position="195"/>
        <end position="215"/>
    </location>
</feature>
<feature type="transmembrane region" description="Helical" evidence="6">
    <location>
        <begin position="37"/>
        <end position="54"/>
    </location>
</feature>